<keyword evidence="4" id="KW-0509">mRNA transport</keyword>
<sequence length="1251" mass="140402">MFSPAVRKKPHFGSHRGRNLEGTPGHGSPSTPPAENRSSSFSHASPIPNRPNTGTPAPWASRLSVLARIPPAKKSVRGNDADQLDPVYVEEFPQVVRDAQAEFLQKIAPEDGGISGGMDRATSLAWMICGDQLFLWSVFSSSVSKKCVTLKFPSLLENGHMDGSSWSSDSWMVSVVKWDSTDGASDSVGMVICNRKTEAVVYWPNVYSINVNTVTDMQSHISLTKSEVLAGQSAFNSMIASPLRWSSLECIALTCGSNGDLWLFRCTPSGIFREKVGQVFPASSNVSKASDHTIMTMGYPRSLIWRFDHFKASEESKRQFFFLTNNEIQCWEVQLVDNLNVSRLWAHEIVGNDGDLGIKKDIAGQKHIWLLDLQVDSRGKELTVLVATFCKDRVSSSSYTQYSLLTMLCKTVCVPERPLEKKAPIQVIIPKARVENENFLFSMRLRVGGKPSGSTIVLSIDGTATVTHYWRGSTRLYQFDLPYDAAKVLDASVLPLPDDNEDGAWVVLTEKAGIWAVPEKAVLFGGVEPPERSLSRKGSSKEGAAEEEKRNLAFGANIAHRRISSEAWDAGHRQRVAFSAATQRTPQDEESEALLGRLFHDFLLNGQVDGSFEKLKNSGSFEKDGETNVFARASKSIVDTLAKHWTTTRGPEIVSMTVVSTQLLDKEKKHKKYLQFLALSKCHEELRARQRHSLQAIMEHGEKLAGMIELRELQNHRARTQLEGKDLSYSNPPMDMAGPLWDLIQIIQRACEISEGSTLFIRTAINYKNAQYTWYPSPEGLTPWYCQSVVRSGLWAVASFLLQLIKDASGVDLSTRMGLYSHLEMLTDVLLETYNGALTAQNERGEEQKQFVDEYKKRRDILFDSLYQQVKGFVEVKCQDFDKSTEDEFELKAKYLRELSESLLTIARRHEGYQTLWNICYDLNDTGLLRSLMRESMGPRGGFSYFVFKQLYEMWQHAKLLRLGEEFQEELGIFLKQHKELLWLHELYLNSFISASETLHALALSQDASTLSSDEGSESESLECEPQSLSDRKRLLNLSKIAAVAGGGAGFEVKTRRIDADLRMLKLQEEIVTLDPGLEQSQTKKLLSPEKLTTLCLNSKNRDLSLRAFDVLAWTSSSFRQKNKTLVEECWKNAANQDDWGNLQQASMGEGWTEEETLEHLIDTILFKASKRCYGPDSEIYDGGFEEVLPLHKDGESPTRNDFPGSSVEGILMQHKDFPDAGKLMKTAIMMGKYGTEFVTENGSYMDVTSM</sequence>
<evidence type="ECO:0000256" key="4">
    <source>
        <dbReference type="ARBA" id="ARBA00022816"/>
    </source>
</evidence>
<comment type="similarity">
    <text evidence="2">Belongs to the nucleoporin Nup133 family.</text>
</comment>
<dbReference type="InterPro" id="IPR037624">
    <property type="entry name" value="Nup133-like"/>
</dbReference>
<evidence type="ECO:0000313" key="12">
    <source>
        <dbReference type="Proteomes" id="UP000825729"/>
    </source>
</evidence>
<feature type="region of interest" description="Disordered" evidence="8">
    <location>
        <begin position="528"/>
        <end position="548"/>
    </location>
</feature>
<evidence type="ECO:0000256" key="7">
    <source>
        <dbReference type="ARBA" id="ARBA00023242"/>
    </source>
</evidence>
<keyword evidence="12" id="KW-1185">Reference proteome</keyword>
<keyword evidence="3" id="KW-0813">Transport</keyword>
<evidence type="ECO:0000313" key="11">
    <source>
        <dbReference type="EMBL" id="KAG9443474.1"/>
    </source>
</evidence>
<evidence type="ECO:0000256" key="5">
    <source>
        <dbReference type="ARBA" id="ARBA00022927"/>
    </source>
</evidence>
<evidence type="ECO:0000256" key="8">
    <source>
        <dbReference type="SAM" id="MobiDB-lite"/>
    </source>
</evidence>
<dbReference type="AlphaFoldDB" id="A0AAV7E4L9"/>
<dbReference type="InterPro" id="IPR007187">
    <property type="entry name" value="Nucleoporin_Nup133/Nup155_C"/>
</dbReference>
<organism evidence="11 12">
    <name type="scientific">Aristolochia fimbriata</name>
    <name type="common">White veined hardy Dutchman's pipe vine</name>
    <dbReference type="NCBI Taxonomy" id="158543"/>
    <lineage>
        <taxon>Eukaryota</taxon>
        <taxon>Viridiplantae</taxon>
        <taxon>Streptophyta</taxon>
        <taxon>Embryophyta</taxon>
        <taxon>Tracheophyta</taxon>
        <taxon>Spermatophyta</taxon>
        <taxon>Magnoliopsida</taxon>
        <taxon>Magnoliidae</taxon>
        <taxon>Piperales</taxon>
        <taxon>Aristolochiaceae</taxon>
        <taxon>Aristolochia</taxon>
    </lineage>
</organism>
<proteinExistence type="inferred from homology"/>
<dbReference type="Gene3D" id="1.20.58.1380">
    <property type="match status" value="1"/>
</dbReference>
<evidence type="ECO:0008006" key="13">
    <source>
        <dbReference type="Google" id="ProtNLM"/>
    </source>
</evidence>
<dbReference type="GO" id="GO:0017056">
    <property type="term" value="F:structural constituent of nuclear pore"/>
    <property type="evidence" value="ECO:0007669"/>
    <property type="project" value="InterPro"/>
</dbReference>
<dbReference type="Pfam" id="PF08801">
    <property type="entry name" value="Nucleoporin_N"/>
    <property type="match status" value="1"/>
</dbReference>
<evidence type="ECO:0000259" key="9">
    <source>
        <dbReference type="Pfam" id="PF03177"/>
    </source>
</evidence>
<name>A0AAV7E4L9_ARIFI</name>
<evidence type="ECO:0000256" key="6">
    <source>
        <dbReference type="ARBA" id="ARBA00023010"/>
    </source>
</evidence>
<dbReference type="GO" id="GO:0031080">
    <property type="term" value="C:nuclear pore outer ring"/>
    <property type="evidence" value="ECO:0007669"/>
    <property type="project" value="TreeGrafter"/>
</dbReference>
<protein>
    <recommendedName>
        <fullName evidence="13">Nuclear pore complex protein NUP133</fullName>
    </recommendedName>
</protein>
<dbReference type="Proteomes" id="UP000825729">
    <property type="component" value="Unassembled WGS sequence"/>
</dbReference>
<comment type="subcellular location">
    <subcellularLocation>
        <location evidence="1">Nucleus envelope</location>
    </subcellularLocation>
</comment>
<feature type="compositionally biased region" description="Basic residues" evidence="8">
    <location>
        <begin position="1"/>
        <end position="17"/>
    </location>
</feature>
<dbReference type="PANTHER" id="PTHR13405">
    <property type="entry name" value="NUCLEAR PORE COMPLEX PROTEIN NUP133"/>
    <property type="match status" value="1"/>
</dbReference>
<feature type="compositionally biased region" description="Basic and acidic residues" evidence="8">
    <location>
        <begin position="529"/>
        <end position="548"/>
    </location>
</feature>
<dbReference type="PANTHER" id="PTHR13405:SF11">
    <property type="entry name" value="NUCLEAR PORE COMPLEX PROTEIN NUP133"/>
    <property type="match status" value="1"/>
</dbReference>
<keyword evidence="6" id="KW-0811">Translocation</keyword>
<dbReference type="InterPro" id="IPR015943">
    <property type="entry name" value="WD40/YVTN_repeat-like_dom_sf"/>
</dbReference>
<dbReference type="InterPro" id="IPR014908">
    <property type="entry name" value="Nucleoporin_Nup133/Nup155_N"/>
</dbReference>
<dbReference type="Pfam" id="PF03177">
    <property type="entry name" value="Nucleoporin_C"/>
    <property type="match status" value="1"/>
</dbReference>
<gene>
    <name evidence="11" type="ORF">H6P81_014814</name>
</gene>
<dbReference type="GO" id="GO:0006606">
    <property type="term" value="P:protein import into nucleus"/>
    <property type="evidence" value="ECO:0007669"/>
    <property type="project" value="TreeGrafter"/>
</dbReference>
<feature type="domain" description="Nucleoporin Nup133/Nup155-like N-terminal" evidence="10">
    <location>
        <begin position="91"/>
        <end position="515"/>
    </location>
</feature>
<dbReference type="FunFam" id="1.20.58.1380:FF:000005">
    <property type="entry name" value="Nuclear pore complex protein NUP133"/>
    <property type="match status" value="1"/>
</dbReference>
<dbReference type="GO" id="GO:0016973">
    <property type="term" value="P:poly(A)+ mRNA export from nucleus"/>
    <property type="evidence" value="ECO:0007669"/>
    <property type="project" value="TreeGrafter"/>
</dbReference>
<evidence type="ECO:0000259" key="10">
    <source>
        <dbReference type="Pfam" id="PF08801"/>
    </source>
</evidence>
<dbReference type="Gene3D" id="2.130.10.10">
    <property type="entry name" value="YVTN repeat-like/Quinoprotein amine dehydrogenase"/>
    <property type="match status" value="1"/>
</dbReference>
<evidence type="ECO:0000256" key="1">
    <source>
        <dbReference type="ARBA" id="ARBA00004259"/>
    </source>
</evidence>
<comment type="caution">
    <text evidence="11">The sequence shown here is derived from an EMBL/GenBank/DDBJ whole genome shotgun (WGS) entry which is preliminary data.</text>
</comment>
<dbReference type="SUPFAM" id="SSF117289">
    <property type="entry name" value="Nucleoporin domain"/>
    <property type="match status" value="1"/>
</dbReference>
<accession>A0AAV7E4L9</accession>
<dbReference type="EMBL" id="JAINDJ010000006">
    <property type="protein sequence ID" value="KAG9443474.1"/>
    <property type="molecule type" value="Genomic_DNA"/>
</dbReference>
<feature type="region of interest" description="Disordered" evidence="8">
    <location>
        <begin position="1"/>
        <end position="58"/>
    </location>
</feature>
<evidence type="ECO:0000256" key="3">
    <source>
        <dbReference type="ARBA" id="ARBA00022448"/>
    </source>
</evidence>
<reference evidence="11 12" key="1">
    <citation type="submission" date="2021-07" db="EMBL/GenBank/DDBJ databases">
        <title>The Aristolochia fimbriata genome: insights into angiosperm evolution, floral development and chemical biosynthesis.</title>
        <authorList>
            <person name="Jiao Y."/>
        </authorList>
    </citation>
    <scope>NUCLEOTIDE SEQUENCE [LARGE SCALE GENOMIC DNA]</scope>
    <source>
        <strain evidence="11">IBCAS-2021</strain>
        <tissue evidence="11">Leaf</tissue>
    </source>
</reference>
<evidence type="ECO:0000256" key="2">
    <source>
        <dbReference type="ARBA" id="ARBA00005569"/>
    </source>
</evidence>
<feature type="domain" description="Nucleoporin Nup133/Nup155-like C-terminal" evidence="9">
    <location>
        <begin position="943"/>
        <end position="1072"/>
    </location>
</feature>
<dbReference type="GO" id="GO:0000972">
    <property type="term" value="P:transcription-dependent tethering of RNA polymerase II gene DNA at nuclear periphery"/>
    <property type="evidence" value="ECO:0007669"/>
    <property type="project" value="TreeGrafter"/>
</dbReference>
<keyword evidence="7" id="KW-0539">Nucleus</keyword>
<keyword evidence="5" id="KW-0653">Protein transport</keyword>